<evidence type="ECO:0000313" key="4">
    <source>
        <dbReference type="Ensembl" id="ENSCLMP00005016638.1"/>
    </source>
</evidence>
<dbReference type="InterPro" id="IPR044929">
    <property type="entry name" value="DNA/RNA_non-sp_Endonuclease_sf"/>
</dbReference>
<dbReference type="Pfam" id="PF01223">
    <property type="entry name" value="Endonuclease_NS"/>
    <property type="match status" value="1"/>
</dbReference>
<evidence type="ECO:0000256" key="1">
    <source>
        <dbReference type="SAM" id="SignalP"/>
    </source>
</evidence>
<dbReference type="InterPro" id="IPR001604">
    <property type="entry name" value="Endo_G_ENPP1-like_dom"/>
</dbReference>
<reference evidence="4" key="1">
    <citation type="submission" date="2025-08" db="UniProtKB">
        <authorList>
            <consortium name="Ensembl"/>
        </authorList>
    </citation>
    <scope>IDENTIFICATION</scope>
</reference>
<dbReference type="Gene3D" id="3.40.570.10">
    <property type="entry name" value="Extracellular Endonuclease, subunit A"/>
    <property type="match status" value="1"/>
</dbReference>
<dbReference type="AlphaFoldDB" id="A0A8C2Z3B6"/>
<feature type="domain" description="ENPP1-3/EXOG-like endonuclease/phosphodiesterase" evidence="2">
    <location>
        <begin position="68"/>
        <end position="267"/>
    </location>
</feature>
<dbReference type="Proteomes" id="UP000694565">
    <property type="component" value="Unplaced"/>
</dbReference>
<protein>
    <submittedName>
        <fullName evidence="4">Si:ch211-133n4.4</fullName>
    </submittedName>
</protein>
<dbReference type="SMART" id="SM00477">
    <property type="entry name" value="NUC"/>
    <property type="match status" value="1"/>
</dbReference>
<dbReference type="GO" id="GO:0016787">
    <property type="term" value="F:hydrolase activity"/>
    <property type="evidence" value="ECO:0007669"/>
    <property type="project" value="InterPro"/>
</dbReference>
<feature type="domain" description="DNA/RNA non-specific endonuclease/pyrophosphatase/phosphodiesterase" evidence="3">
    <location>
        <begin position="67"/>
        <end position="258"/>
    </location>
</feature>
<keyword evidence="5" id="KW-1185">Reference proteome</keyword>
<dbReference type="SMART" id="SM00892">
    <property type="entry name" value="Endonuclease_NS"/>
    <property type="match status" value="1"/>
</dbReference>
<feature type="signal peptide" evidence="1">
    <location>
        <begin position="1"/>
        <end position="22"/>
    </location>
</feature>
<dbReference type="Ensembl" id="ENSCLMT00005017633.1">
    <property type="protein sequence ID" value="ENSCLMP00005016638.1"/>
    <property type="gene ID" value="ENSCLMG00005008582.1"/>
</dbReference>
<evidence type="ECO:0000313" key="5">
    <source>
        <dbReference type="Proteomes" id="UP000694565"/>
    </source>
</evidence>
<dbReference type="GO" id="GO:0046872">
    <property type="term" value="F:metal ion binding"/>
    <property type="evidence" value="ECO:0007669"/>
    <property type="project" value="InterPro"/>
</dbReference>
<dbReference type="GO" id="GO:0003676">
    <property type="term" value="F:nucleic acid binding"/>
    <property type="evidence" value="ECO:0007669"/>
    <property type="project" value="InterPro"/>
</dbReference>
<dbReference type="SUPFAM" id="SSF54060">
    <property type="entry name" value="His-Me finger endonucleases"/>
    <property type="match status" value="1"/>
</dbReference>
<organism evidence="4 5">
    <name type="scientific">Cyclopterus lumpus</name>
    <name type="common">Lumpsucker</name>
    <dbReference type="NCBI Taxonomy" id="8103"/>
    <lineage>
        <taxon>Eukaryota</taxon>
        <taxon>Metazoa</taxon>
        <taxon>Chordata</taxon>
        <taxon>Craniata</taxon>
        <taxon>Vertebrata</taxon>
        <taxon>Euteleostomi</taxon>
        <taxon>Actinopterygii</taxon>
        <taxon>Neopterygii</taxon>
        <taxon>Teleostei</taxon>
        <taxon>Neoteleostei</taxon>
        <taxon>Acanthomorphata</taxon>
        <taxon>Eupercaria</taxon>
        <taxon>Perciformes</taxon>
        <taxon>Cottioidei</taxon>
        <taxon>Cottales</taxon>
        <taxon>Cyclopteridae</taxon>
        <taxon>Cyclopterus</taxon>
    </lineage>
</organism>
<dbReference type="PANTHER" id="PTHR21472:SF15">
    <property type="entry name" value="ENDONUCLEASE DOMAIN-CONTAINING 1 PROTEIN-RELATED"/>
    <property type="match status" value="1"/>
</dbReference>
<dbReference type="InterPro" id="IPR039015">
    <property type="entry name" value="ENDOD1"/>
</dbReference>
<feature type="chain" id="PRO_5034420032" evidence="1">
    <location>
        <begin position="23"/>
        <end position="275"/>
    </location>
</feature>
<evidence type="ECO:0000259" key="3">
    <source>
        <dbReference type="SMART" id="SM00892"/>
    </source>
</evidence>
<dbReference type="InterPro" id="IPR044925">
    <property type="entry name" value="His-Me_finger_sf"/>
</dbReference>
<evidence type="ECO:0000259" key="2">
    <source>
        <dbReference type="SMART" id="SM00477"/>
    </source>
</evidence>
<sequence>IYIWKLLPFAACLFLSITPTVTEVVDSMSACDRFLLQGTPPLVPGVLEGGINQDPRRYKTICQTFRNQQRFVTLYDTQNRIPVFSAYKYRGVGGGRRPNTKWRIELEGFHHQAINSDYTNNNRGYNRGHLFPSSHALSQDDKISTFTLTNVVPQAVTFNDGSWKNMESCVQCVLNKFCIDNNKVLEGFVVTGARPSRNNALKERVNIPSVLWSAFCCYSNNRNTWLASAHWGNNVPDGPESEYLETKTLDDLHRELRFEILSCPIMTIVVFCAKC</sequence>
<accession>A0A8C2Z3B6</accession>
<dbReference type="PANTHER" id="PTHR21472">
    <property type="entry name" value="ENDONUCLEASE DOMAIN-CONTAINING 1 PROTEIN ENDOD1"/>
    <property type="match status" value="1"/>
</dbReference>
<keyword evidence="1" id="KW-0732">Signal</keyword>
<reference evidence="4" key="2">
    <citation type="submission" date="2025-09" db="UniProtKB">
        <authorList>
            <consortium name="Ensembl"/>
        </authorList>
    </citation>
    <scope>IDENTIFICATION</scope>
</reference>
<dbReference type="GeneTree" id="ENSGT01030000234592"/>
<dbReference type="InterPro" id="IPR020821">
    <property type="entry name" value="ENPP1-3/EXOG-like_nuc-like"/>
</dbReference>
<name>A0A8C2Z3B6_CYCLU</name>
<proteinExistence type="predicted"/>